<gene>
    <name evidence="10 12" type="primary">atpG</name>
    <name evidence="12" type="ORF">IAB03_07330</name>
</gene>
<evidence type="ECO:0000313" key="12">
    <source>
        <dbReference type="EMBL" id="HIU55596.1"/>
    </source>
</evidence>
<comment type="subcellular location">
    <subcellularLocation>
        <location evidence="10">Cell membrane</location>
        <topology evidence="10">Peripheral membrane protein</topology>
    </subcellularLocation>
    <subcellularLocation>
        <location evidence="2">Membrane</location>
        <topology evidence="2">Peripheral membrane protein</topology>
    </subcellularLocation>
</comment>
<evidence type="ECO:0000256" key="6">
    <source>
        <dbReference type="ARBA" id="ARBA00023065"/>
    </source>
</evidence>
<comment type="subunit">
    <text evidence="10">F-type ATPases have 2 components, CF(1) - the catalytic core - and CF(0) - the membrane proton channel. CF(1) has five subunits: alpha(3), beta(3), gamma(1), delta(1), epsilon(1). CF(0) has three main subunits: a, b and c.</text>
</comment>
<keyword evidence="11" id="KW-0175">Coiled coil</keyword>
<feature type="coiled-coil region" evidence="11">
    <location>
        <begin position="244"/>
        <end position="271"/>
    </location>
</feature>
<accession>A0A9D1SCZ3</accession>
<dbReference type="GO" id="GO:0005524">
    <property type="term" value="F:ATP binding"/>
    <property type="evidence" value="ECO:0007669"/>
    <property type="project" value="UniProtKB-UniRule"/>
</dbReference>
<dbReference type="PANTHER" id="PTHR11693:SF22">
    <property type="entry name" value="ATP SYNTHASE SUBUNIT GAMMA, MITOCHONDRIAL"/>
    <property type="match status" value="1"/>
</dbReference>
<dbReference type="InterPro" id="IPR000131">
    <property type="entry name" value="ATP_synth_F1_gsu"/>
</dbReference>
<sequence length="286" mass="31722">MATMLELKGRIGSVSSTQKITGAMKMISSAKLQKAESLLTHARPFRSQLQNTINNLLSTGEGYLSPLSEERPLHKAAIVIFGSNEGLCGAFNSMASGLLSQKTTELKRQGASSVTVYVIGKKIKSFVSKIKGIELADTSYFSSQSGAASIKQLAEELMSKFLGKEYDRVEVIYYRFKSISSQKLTDETFLPIQVEADDTPVVNNDYIFEPDSKTIYQTILPLFVHATLYDDWLQNQTSEQAARIIAMQTANDNANKLLEELQLDYNKLRQQNITNELLDIAGGSIR</sequence>
<evidence type="ECO:0000256" key="8">
    <source>
        <dbReference type="ARBA" id="ARBA00023196"/>
    </source>
</evidence>
<evidence type="ECO:0000256" key="7">
    <source>
        <dbReference type="ARBA" id="ARBA00023136"/>
    </source>
</evidence>
<evidence type="ECO:0000256" key="11">
    <source>
        <dbReference type="SAM" id="Coils"/>
    </source>
</evidence>
<evidence type="ECO:0000256" key="10">
    <source>
        <dbReference type="HAMAP-Rule" id="MF_00815"/>
    </source>
</evidence>
<evidence type="ECO:0000256" key="5">
    <source>
        <dbReference type="ARBA" id="ARBA00022781"/>
    </source>
</evidence>
<reference evidence="12" key="1">
    <citation type="submission" date="2020-10" db="EMBL/GenBank/DDBJ databases">
        <authorList>
            <person name="Gilroy R."/>
        </authorList>
    </citation>
    <scope>NUCLEOTIDE SEQUENCE</scope>
    <source>
        <strain evidence="12">CHK158-818</strain>
    </source>
</reference>
<keyword evidence="9 10" id="KW-0066">ATP synthesis</keyword>
<dbReference type="Pfam" id="PF00231">
    <property type="entry name" value="ATP-synt"/>
    <property type="match status" value="1"/>
</dbReference>
<evidence type="ECO:0000256" key="3">
    <source>
        <dbReference type="ARBA" id="ARBA00007681"/>
    </source>
</evidence>
<proteinExistence type="inferred from homology"/>
<protein>
    <recommendedName>
        <fullName evidence="10">ATP synthase gamma chain</fullName>
    </recommendedName>
    <alternativeName>
        <fullName evidence="10">ATP synthase F1 sector gamma subunit</fullName>
    </alternativeName>
    <alternativeName>
        <fullName evidence="10">F-ATPase gamma subunit</fullName>
    </alternativeName>
</protein>
<keyword evidence="8 10" id="KW-0139">CF(1)</keyword>
<dbReference type="Gene3D" id="1.10.287.80">
    <property type="entry name" value="ATP synthase, gamma subunit, helix hairpin domain"/>
    <property type="match status" value="1"/>
</dbReference>
<dbReference type="InterPro" id="IPR035968">
    <property type="entry name" value="ATP_synth_F1_ATPase_gsu"/>
</dbReference>
<dbReference type="AlphaFoldDB" id="A0A9D1SCZ3"/>
<dbReference type="GO" id="GO:0042777">
    <property type="term" value="P:proton motive force-driven plasma membrane ATP synthesis"/>
    <property type="evidence" value="ECO:0007669"/>
    <property type="project" value="UniProtKB-UniRule"/>
</dbReference>
<dbReference type="Gene3D" id="3.40.1380.10">
    <property type="match status" value="1"/>
</dbReference>
<keyword evidence="10" id="KW-1003">Cell membrane</keyword>
<organism evidence="12 13">
    <name type="scientific">Candidatus Gallibacteroides avistercoris</name>
    <dbReference type="NCBI Taxonomy" id="2840833"/>
    <lineage>
        <taxon>Bacteria</taxon>
        <taxon>Pseudomonadati</taxon>
        <taxon>Bacteroidota</taxon>
        <taxon>Bacteroidia</taxon>
        <taxon>Bacteroidales</taxon>
        <taxon>Bacteroidaceae</taxon>
        <taxon>Bacteroidaceae incertae sedis</taxon>
        <taxon>Candidatus Gallibacteroides</taxon>
    </lineage>
</organism>
<evidence type="ECO:0000313" key="13">
    <source>
        <dbReference type="Proteomes" id="UP000824112"/>
    </source>
</evidence>
<dbReference type="GO" id="GO:0045259">
    <property type="term" value="C:proton-transporting ATP synthase complex"/>
    <property type="evidence" value="ECO:0007669"/>
    <property type="project" value="UniProtKB-KW"/>
</dbReference>
<keyword evidence="7 10" id="KW-0472">Membrane</keyword>
<dbReference type="GO" id="GO:0005886">
    <property type="term" value="C:plasma membrane"/>
    <property type="evidence" value="ECO:0007669"/>
    <property type="project" value="UniProtKB-SubCell"/>
</dbReference>
<comment type="function">
    <text evidence="1 10">Produces ATP from ADP in the presence of a proton gradient across the membrane. The gamma chain is believed to be important in regulating ATPase activity and the flow of protons through the CF(0) complex.</text>
</comment>
<dbReference type="PRINTS" id="PR00126">
    <property type="entry name" value="ATPASEGAMMA"/>
</dbReference>
<dbReference type="SUPFAM" id="SSF52943">
    <property type="entry name" value="ATP synthase (F1-ATPase), gamma subunit"/>
    <property type="match status" value="1"/>
</dbReference>
<evidence type="ECO:0000256" key="9">
    <source>
        <dbReference type="ARBA" id="ARBA00023310"/>
    </source>
</evidence>
<keyword evidence="6 10" id="KW-0406">Ion transport</keyword>
<dbReference type="EMBL" id="DVNA01000165">
    <property type="protein sequence ID" value="HIU55596.1"/>
    <property type="molecule type" value="Genomic_DNA"/>
</dbReference>
<dbReference type="PANTHER" id="PTHR11693">
    <property type="entry name" value="ATP SYNTHASE GAMMA CHAIN"/>
    <property type="match status" value="1"/>
</dbReference>
<dbReference type="GO" id="GO:0046933">
    <property type="term" value="F:proton-transporting ATP synthase activity, rotational mechanism"/>
    <property type="evidence" value="ECO:0007669"/>
    <property type="project" value="UniProtKB-UniRule"/>
</dbReference>
<comment type="similarity">
    <text evidence="3 10">Belongs to the ATPase gamma chain family.</text>
</comment>
<dbReference type="CDD" id="cd12151">
    <property type="entry name" value="F1-ATPase_gamma"/>
    <property type="match status" value="1"/>
</dbReference>
<reference evidence="12" key="2">
    <citation type="journal article" date="2021" name="PeerJ">
        <title>Extensive microbial diversity within the chicken gut microbiome revealed by metagenomics and culture.</title>
        <authorList>
            <person name="Gilroy R."/>
            <person name="Ravi A."/>
            <person name="Getino M."/>
            <person name="Pursley I."/>
            <person name="Horton D.L."/>
            <person name="Alikhan N.F."/>
            <person name="Baker D."/>
            <person name="Gharbi K."/>
            <person name="Hall N."/>
            <person name="Watson M."/>
            <person name="Adriaenssens E.M."/>
            <person name="Foster-Nyarko E."/>
            <person name="Jarju S."/>
            <person name="Secka A."/>
            <person name="Antonio M."/>
            <person name="Oren A."/>
            <person name="Chaudhuri R.R."/>
            <person name="La Ragione R."/>
            <person name="Hildebrand F."/>
            <person name="Pallen M.J."/>
        </authorList>
    </citation>
    <scope>NUCLEOTIDE SEQUENCE</scope>
    <source>
        <strain evidence="12">CHK158-818</strain>
    </source>
</reference>
<evidence type="ECO:0000256" key="2">
    <source>
        <dbReference type="ARBA" id="ARBA00004170"/>
    </source>
</evidence>
<name>A0A9D1SCZ3_9BACT</name>
<dbReference type="Proteomes" id="UP000824112">
    <property type="component" value="Unassembled WGS sequence"/>
</dbReference>
<dbReference type="HAMAP" id="MF_00815">
    <property type="entry name" value="ATP_synth_gamma_bact"/>
    <property type="match status" value="1"/>
</dbReference>
<comment type="caution">
    <text evidence="12">The sequence shown here is derived from an EMBL/GenBank/DDBJ whole genome shotgun (WGS) entry which is preliminary data.</text>
</comment>
<keyword evidence="5 10" id="KW-0375">Hydrogen ion transport</keyword>
<evidence type="ECO:0000256" key="4">
    <source>
        <dbReference type="ARBA" id="ARBA00022448"/>
    </source>
</evidence>
<evidence type="ECO:0000256" key="1">
    <source>
        <dbReference type="ARBA" id="ARBA00003456"/>
    </source>
</evidence>
<dbReference type="NCBIfam" id="TIGR01146">
    <property type="entry name" value="ATPsyn_F1gamma"/>
    <property type="match status" value="1"/>
</dbReference>
<keyword evidence="4 10" id="KW-0813">Transport</keyword>